<accession>A0A9W6ZD60</accession>
<reference evidence="5" key="1">
    <citation type="journal article" date="2023" name="Commun. Biol.">
        <title>Genome analysis of Parmales, the sister group of diatoms, reveals the evolutionary specialization of diatoms from phago-mixotrophs to photoautotrophs.</title>
        <authorList>
            <person name="Ban H."/>
            <person name="Sato S."/>
            <person name="Yoshikawa S."/>
            <person name="Yamada K."/>
            <person name="Nakamura Y."/>
            <person name="Ichinomiya M."/>
            <person name="Sato N."/>
            <person name="Blanc-Mathieu R."/>
            <person name="Endo H."/>
            <person name="Kuwata A."/>
            <person name="Ogata H."/>
        </authorList>
    </citation>
    <scope>NUCLEOTIDE SEQUENCE [LARGE SCALE GENOMIC DNA]</scope>
    <source>
        <strain evidence="5">NIES 3699</strain>
    </source>
</reference>
<keyword evidence="1" id="KW-0106">Calcium</keyword>
<feature type="compositionally biased region" description="Low complexity" evidence="2">
    <location>
        <begin position="19"/>
        <end position="29"/>
    </location>
</feature>
<keyword evidence="5" id="KW-1185">Reference proteome</keyword>
<dbReference type="InterPro" id="IPR018247">
    <property type="entry name" value="EF_Hand_1_Ca_BS"/>
</dbReference>
<dbReference type="PROSITE" id="PS00018">
    <property type="entry name" value="EF_HAND_1"/>
    <property type="match status" value="2"/>
</dbReference>
<sequence>MLQDSPPKPPQLPRDLSPEEQQLLEPQEPVYVSTTPKSLLSYKGTSKSVLKKIKGQIHTGRGAITLAASQAVTDDEYNTLKAFPNLASDALSFSERRKVIPRRLKQNSLMGSLASTRSVRSTMSELTKSPFEDEDDGPLTSIRRNMMMKKRHARSGVLPAVSRRQSVQAMHEKLEKATALESALHKVKKAAKKYDRYKDGQTLTSCFADYQMEAAEFRMQMRRAIGVALTKKEAAALHKHADRDKSGTIDGAEFLLMFFKEAHEEHSKDFQKRVKIKEQMEEEERVKKEREQKELIVKDYACFTTNFTVQDTKRVMRRLAKEAFEFDVTSESGKRTSKNFCCELRPAALKEQLYKSFNMKVTKAELGALIAQFDQDGDGDVSGAEFMNTFSKLGQIARRNERKKRDQVMNMKLKRGLILPLVRQSLGR</sequence>
<evidence type="ECO:0000313" key="5">
    <source>
        <dbReference type="Proteomes" id="UP001165160"/>
    </source>
</evidence>
<evidence type="ECO:0000313" key="4">
    <source>
        <dbReference type="EMBL" id="GMH50196.1"/>
    </source>
</evidence>
<protein>
    <recommendedName>
        <fullName evidence="3">EF-hand domain-containing protein</fullName>
    </recommendedName>
</protein>
<dbReference type="Proteomes" id="UP001165160">
    <property type="component" value="Unassembled WGS sequence"/>
</dbReference>
<evidence type="ECO:0000256" key="1">
    <source>
        <dbReference type="ARBA" id="ARBA00022837"/>
    </source>
</evidence>
<dbReference type="SMART" id="SM00054">
    <property type="entry name" value="EFh"/>
    <property type="match status" value="2"/>
</dbReference>
<dbReference type="Gene3D" id="1.10.238.10">
    <property type="entry name" value="EF-hand"/>
    <property type="match status" value="2"/>
</dbReference>
<dbReference type="PROSITE" id="PS50222">
    <property type="entry name" value="EF_HAND_2"/>
    <property type="match status" value="2"/>
</dbReference>
<evidence type="ECO:0000259" key="3">
    <source>
        <dbReference type="PROSITE" id="PS50222"/>
    </source>
</evidence>
<dbReference type="InterPro" id="IPR011992">
    <property type="entry name" value="EF-hand-dom_pair"/>
</dbReference>
<dbReference type="AlphaFoldDB" id="A0A9W6ZD60"/>
<evidence type="ECO:0000256" key="2">
    <source>
        <dbReference type="SAM" id="MobiDB-lite"/>
    </source>
</evidence>
<dbReference type="SUPFAM" id="SSF47473">
    <property type="entry name" value="EF-hand"/>
    <property type="match status" value="1"/>
</dbReference>
<feature type="region of interest" description="Disordered" evidence="2">
    <location>
        <begin position="1"/>
        <end position="30"/>
    </location>
</feature>
<feature type="compositionally biased region" description="Pro residues" evidence="2">
    <location>
        <begin position="1"/>
        <end position="12"/>
    </location>
</feature>
<proteinExistence type="predicted"/>
<dbReference type="EMBL" id="BRXX01000619">
    <property type="protein sequence ID" value="GMH50196.1"/>
    <property type="molecule type" value="Genomic_DNA"/>
</dbReference>
<dbReference type="GO" id="GO:0005509">
    <property type="term" value="F:calcium ion binding"/>
    <property type="evidence" value="ECO:0007669"/>
    <property type="project" value="InterPro"/>
</dbReference>
<dbReference type="Pfam" id="PF13833">
    <property type="entry name" value="EF-hand_8"/>
    <property type="match status" value="2"/>
</dbReference>
<feature type="domain" description="EF-hand" evidence="3">
    <location>
        <begin position="361"/>
        <end position="396"/>
    </location>
</feature>
<organism evidence="4 5">
    <name type="scientific">Triparma verrucosa</name>
    <dbReference type="NCBI Taxonomy" id="1606542"/>
    <lineage>
        <taxon>Eukaryota</taxon>
        <taxon>Sar</taxon>
        <taxon>Stramenopiles</taxon>
        <taxon>Ochrophyta</taxon>
        <taxon>Bolidophyceae</taxon>
        <taxon>Parmales</taxon>
        <taxon>Triparmaceae</taxon>
        <taxon>Triparma</taxon>
    </lineage>
</organism>
<gene>
    <name evidence="4" type="ORF">TrVE_jg702</name>
</gene>
<comment type="caution">
    <text evidence="4">The sequence shown here is derived from an EMBL/GenBank/DDBJ whole genome shotgun (WGS) entry which is preliminary data.</text>
</comment>
<dbReference type="InterPro" id="IPR002048">
    <property type="entry name" value="EF_hand_dom"/>
</dbReference>
<feature type="domain" description="EF-hand" evidence="3">
    <location>
        <begin position="229"/>
        <end position="264"/>
    </location>
</feature>
<name>A0A9W6ZD60_9STRA</name>